<accession>A0ABD1XGC5</accession>
<keyword evidence="2" id="KW-1185">Reference proteome</keyword>
<dbReference type="Proteomes" id="UP001605036">
    <property type="component" value="Unassembled WGS sequence"/>
</dbReference>
<gene>
    <name evidence="1" type="ORF">R1flu_026580</name>
</gene>
<evidence type="ECO:0000313" key="1">
    <source>
        <dbReference type="EMBL" id="KAL2608007.1"/>
    </source>
</evidence>
<dbReference type="EMBL" id="JBHFFA010000008">
    <property type="protein sequence ID" value="KAL2608007.1"/>
    <property type="molecule type" value="Genomic_DNA"/>
</dbReference>
<dbReference type="AlphaFoldDB" id="A0ABD1XGC5"/>
<evidence type="ECO:0000313" key="2">
    <source>
        <dbReference type="Proteomes" id="UP001605036"/>
    </source>
</evidence>
<organism evidence="1 2">
    <name type="scientific">Riccia fluitans</name>
    <dbReference type="NCBI Taxonomy" id="41844"/>
    <lineage>
        <taxon>Eukaryota</taxon>
        <taxon>Viridiplantae</taxon>
        <taxon>Streptophyta</taxon>
        <taxon>Embryophyta</taxon>
        <taxon>Marchantiophyta</taxon>
        <taxon>Marchantiopsida</taxon>
        <taxon>Marchantiidae</taxon>
        <taxon>Marchantiales</taxon>
        <taxon>Ricciaceae</taxon>
        <taxon>Riccia</taxon>
    </lineage>
</organism>
<sequence length="107" mass="11792">MTVNNFGADAGHSLELRDGMGVANTTLDQARKGPDTCTSRGKECSDFGIARRPNNHGYGIDGLASSLIAKDQLIQLQNLLAKSQRERERLEIEVTRPLKDRLQELAK</sequence>
<reference evidence="1 2" key="1">
    <citation type="submission" date="2024-09" db="EMBL/GenBank/DDBJ databases">
        <title>Chromosome-scale assembly of Riccia fluitans.</title>
        <authorList>
            <person name="Paukszto L."/>
            <person name="Sawicki J."/>
            <person name="Karawczyk K."/>
            <person name="Piernik-Szablinska J."/>
            <person name="Szczecinska M."/>
            <person name="Mazdziarz M."/>
        </authorList>
    </citation>
    <scope>NUCLEOTIDE SEQUENCE [LARGE SCALE GENOMIC DNA]</scope>
    <source>
        <strain evidence="1">Rf_01</strain>
        <tissue evidence="1">Aerial parts of the thallus</tissue>
    </source>
</reference>
<proteinExistence type="predicted"/>
<comment type="caution">
    <text evidence="1">The sequence shown here is derived from an EMBL/GenBank/DDBJ whole genome shotgun (WGS) entry which is preliminary data.</text>
</comment>
<protein>
    <submittedName>
        <fullName evidence="1">Uncharacterized protein</fullName>
    </submittedName>
</protein>
<name>A0ABD1XGC5_9MARC</name>